<proteinExistence type="predicted"/>
<dbReference type="EMBL" id="JAGTAR010000004">
    <property type="protein sequence ID" value="MBR8534708.1"/>
    <property type="molecule type" value="Genomic_DNA"/>
</dbReference>
<evidence type="ECO:0000313" key="1">
    <source>
        <dbReference type="EMBL" id="MBR8534708.1"/>
    </source>
</evidence>
<comment type="caution">
    <text evidence="1">The sequence shown here is derived from an EMBL/GenBank/DDBJ whole genome shotgun (WGS) entry which is preliminary data.</text>
</comment>
<dbReference type="PANTHER" id="PTHR41368:SF1">
    <property type="entry name" value="PROTEIN YGHO"/>
    <property type="match status" value="1"/>
</dbReference>
<reference evidence="1" key="1">
    <citation type="journal article" date="2018" name="Int. J. Syst. Evol. Microbiol.">
        <title>Carboxylicivirga sediminis sp. nov., isolated from coastal sediment.</title>
        <authorList>
            <person name="Wang F.Q."/>
            <person name="Ren L.H."/>
            <person name="Zou R.J."/>
            <person name="Sun Y.Z."/>
            <person name="Liu X.J."/>
            <person name="Jiang F."/>
            <person name="Liu L.J."/>
        </authorList>
    </citation>
    <scope>NUCLEOTIDE SEQUENCE</scope>
    <source>
        <strain evidence="1">JR1</strain>
    </source>
</reference>
<dbReference type="AlphaFoldDB" id="A0A941F0J0"/>
<keyword evidence="2" id="KW-1185">Reference proteome</keyword>
<dbReference type="SUPFAM" id="SSF55729">
    <property type="entry name" value="Acyl-CoA N-acyltransferases (Nat)"/>
    <property type="match status" value="1"/>
</dbReference>
<protein>
    <submittedName>
        <fullName evidence="1">GNAT family N-acetyltransferase</fullName>
    </submittedName>
</protein>
<dbReference type="Gene3D" id="3.40.630.30">
    <property type="match status" value="1"/>
</dbReference>
<name>A0A941F0J0_9BACT</name>
<dbReference type="Proteomes" id="UP000679220">
    <property type="component" value="Unassembled WGS sequence"/>
</dbReference>
<dbReference type="InterPro" id="IPR016181">
    <property type="entry name" value="Acyl_CoA_acyltransferase"/>
</dbReference>
<evidence type="ECO:0000313" key="2">
    <source>
        <dbReference type="Proteomes" id="UP000679220"/>
    </source>
</evidence>
<reference evidence="1" key="2">
    <citation type="submission" date="2021-04" db="EMBL/GenBank/DDBJ databases">
        <authorList>
            <person name="Zhang T."/>
            <person name="Zhang Y."/>
            <person name="Lu D."/>
            <person name="Zuo D."/>
            <person name="Du Z."/>
        </authorList>
    </citation>
    <scope>NUCLEOTIDE SEQUENCE</scope>
    <source>
        <strain evidence="1">JR1</strain>
    </source>
</reference>
<dbReference type="RefSeq" id="WP_212188615.1">
    <property type="nucleotide sequence ID" value="NZ_JAGTAR010000004.1"/>
</dbReference>
<sequence>MKIVEVSDRRSRKQFLDVVEAIYHDDPAYVRPLDAMIEEVFDPNQNAYFNHGTATRFILLDSDEVIGRVAAFVNYKKANGFEQPTGGLGFFECVNNQKAAFLLFDAAQKWLKEQEMEAMDGPINFGENDNFWGCLVEGFTQPGFGMQYNPPYYKDFFQAYGFVTYFEQITNHLDLTVPFPERFWKIAGWVVKKEGFSFKHFKIKEADRFIDDFETVYNDAWRFHENFTPIDKKVLKATMMKAKAFMMEDLIWYAYHDNKPIGFLVLFPDVNQILKHFNGKLTLWNKLRFLWMKRKKVMTRARVVILGVVPKFQRSGIESGLFWHLKGVVDKNPHLKELELSWVGDFNPKMRVLQESMGAAFGKKHITFRYVFNHKNNQEVRAASIPVDTKYNAKTEKEL</sequence>
<dbReference type="PANTHER" id="PTHR41368">
    <property type="entry name" value="PROTEIN YGHO"/>
    <property type="match status" value="1"/>
</dbReference>
<gene>
    <name evidence="1" type="ORF">KDU71_03990</name>
</gene>
<dbReference type="InterPro" id="IPR039968">
    <property type="entry name" value="BcerS-like"/>
</dbReference>
<organism evidence="1 2">
    <name type="scientific">Carboxylicivirga sediminis</name>
    <dbReference type="NCBI Taxonomy" id="2006564"/>
    <lineage>
        <taxon>Bacteria</taxon>
        <taxon>Pseudomonadati</taxon>
        <taxon>Bacteroidota</taxon>
        <taxon>Bacteroidia</taxon>
        <taxon>Marinilabiliales</taxon>
        <taxon>Marinilabiliaceae</taxon>
        <taxon>Carboxylicivirga</taxon>
    </lineage>
</organism>
<accession>A0A941F0J0</accession>